<dbReference type="InterPro" id="IPR039425">
    <property type="entry name" value="RNA_pol_sigma-70-like"/>
</dbReference>
<sequence length="907" mass="99074">MPTADRKVIRTMDEQLIKAINDMAEGKEEGFNAVYSATYNYVYFRARQHTKNDADAQDLTQIVYVEAYKSIKNLQNAESLFWWLEKICLNQGMKLLRKNRDILASDDEDGRSVFDMLESNDISSMPELSTEQKETSKIIQSFIEELPELQRVAVVAYYFDGLSVGEIAQMQDCSEGTVKSRLNYARKFLKDKVEGTEKRDGIRLHVFALPTIWYAIKLMSERTILSDQAANDVYAKSCAGLGLIPGAVAIGGAGAGVCASLVSSGMVQAGITGITGAGTAAVTGMAAMEGTKIATGSSSTASAAAVGGESATGAATGAGTASATGAATGAGTASAAGTATGVTAGTTAATAASTGLGIKALIIATVALAGVGIGTGATYVATHQDDSEDAVIEESDAAEDNSIVVADAEDSDDASAESSEEIDEDAIEILTDVTVTGEVFLCQDVEEYMEKYEEYREQYDSVGYYMYGIRFDEPLKIIDDGVVKEIDEAAFSCMNGYMESFVGQTITAEGFFAHHVSEKVYDDLYREDLGGYTYFPSGEFEFTIRDYEDISEVDGTNLQEANADFTLSEEAKIQIANAIGFYSYYGLPDDGRYVYDARYYMIHMLCNSLDVDAVLPWETDGKLTASQIEDFWKAFGITLPYDYSFNDNGVTPNSDYDDQHFTGDVELITFGYESLDIKYNGDGTFTLNGKFKWAADGDDYYEIVPFTATAIRGGSPDVFDGLIIRDFTSDYDSAEYLEIARQETVFDYALMAQKASTLMKTKQAEGVVDKYDPRYFVYDITGDGIPELFVQEGTCEADYVINIYGWYGTEWLWSGTFGGGHLATMWGKNSHDGVYLSVEQMGYQMVSEYDQATGTQTFIYEGEIEYYYDDNDNFIGDNGYVPADVTQLNDYRDLSADAVQRALETGK</sequence>
<protein>
    <submittedName>
        <fullName evidence="9">RNA polymerase sigma factor, sigma-70 family</fullName>
    </submittedName>
</protein>
<keyword evidence="4" id="KW-0238">DNA-binding</keyword>
<dbReference type="PANTHER" id="PTHR43133">
    <property type="entry name" value="RNA POLYMERASE ECF-TYPE SIGMA FACTO"/>
    <property type="match status" value="1"/>
</dbReference>
<dbReference type="STRING" id="1121131.SAMN02745229_00928"/>
<dbReference type="SUPFAM" id="SSF88946">
    <property type="entry name" value="Sigma2 domain of RNA polymerase sigma factors"/>
    <property type="match status" value="1"/>
</dbReference>
<dbReference type="InterPro" id="IPR013324">
    <property type="entry name" value="RNA_pol_sigma_r3/r4-like"/>
</dbReference>
<gene>
    <name evidence="9" type="ORF">SAMN02745229_00928</name>
</gene>
<evidence type="ECO:0000259" key="8">
    <source>
        <dbReference type="Pfam" id="PF08281"/>
    </source>
</evidence>
<feature type="region of interest" description="Disordered" evidence="6">
    <location>
        <begin position="394"/>
        <end position="421"/>
    </location>
</feature>
<dbReference type="NCBIfam" id="TIGR02937">
    <property type="entry name" value="sigma70-ECF"/>
    <property type="match status" value="1"/>
</dbReference>
<keyword evidence="2" id="KW-0805">Transcription regulation</keyword>
<keyword evidence="5" id="KW-0804">Transcription</keyword>
<feature type="domain" description="RNA polymerase sigma factor 70 region 4 type 2" evidence="8">
    <location>
        <begin position="138"/>
        <end position="189"/>
    </location>
</feature>
<evidence type="ECO:0000256" key="4">
    <source>
        <dbReference type="ARBA" id="ARBA00023125"/>
    </source>
</evidence>
<dbReference type="Proteomes" id="UP000184278">
    <property type="component" value="Unassembled WGS sequence"/>
</dbReference>
<proteinExistence type="inferred from homology"/>
<evidence type="ECO:0000259" key="7">
    <source>
        <dbReference type="Pfam" id="PF04542"/>
    </source>
</evidence>
<dbReference type="GO" id="GO:0003677">
    <property type="term" value="F:DNA binding"/>
    <property type="evidence" value="ECO:0007669"/>
    <property type="project" value="UniProtKB-KW"/>
</dbReference>
<evidence type="ECO:0000256" key="1">
    <source>
        <dbReference type="ARBA" id="ARBA00010641"/>
    </source>
</evidence>
<evidence type="ECO:0000256" key="2">
    <source>
        <dbReference type="ARBA" id="ARBA00023015"/>
    </source>
</evidence>
<keyword evidence="3" id="KW-0731">Sigma factor</keyword>
<evidence type="ECO:0000256" key="6">
    <source>
        <dbReference type="SAM" id="MobiDB-lite"/>
    </source>
</evidence>
<dbReference type="InterPro" id="IPR013325">
    <property type="entry name" value="RNA_pol_sigma_r2"/>
</dbReference>
<dbReference type="SUPFAM" id="SSF88659">
    <property type="entry name" value="Sigma3 and sigma4 domains of RNA polymerase sigma factors"/>
    <property type="match status" value="1"/>
</dbReference>
<dbReference type="EMBL" id="FQXK01000007">
    <property type="protein sequence ID" value="SHH83128.1"/>
    <property type="molecule type" value="Genomic_DNA"/>
</dbReference>
<dbReference type="InterPro" id="IPR007627">
    <property type="entry name" value="RNA_pol_sigma70_r2"/>
</dbReference>
<dbReference type="RefSeq" id="WP_139263630.1">
    <property type="nucleotide sequence ID" value="NZ_FQXK01000007.1"/>
</dbReference>
<feature type="domain" description="RNA polymerase sigma-70 region 2" evidence="7">
    <location>
        <begin position="35"/>
        <end position="100"/>
    </location>
</feature>
<dbReference type="OrthoDB" id="9795666at2"/>
<organism evidence="9 10">
    <name type="scientific">Butyrivibrio fibrisolvens DSM 3071</name>
    <dbReference type="NCBI Taxonomy" id="1121131"/>
    <lineage>
        <taxon>Bacteria</taxon>
        <taxon>Bacillati</taxon>
        <taxon>Bacillota</taxon>
        <taxon>Clostridia</taxon>
        <taxon>Lachnospirales</taxon>
        <taxon>Lachnospiraceae</taxon>
        <taxon>Butyrivibrio</taxon>
    </lineage>
</organism>
<dbReference type="GeneID" id="89510162"/>
<dbReference type="CDD" id="cd06171">
    <property type="entry name" value="Sigma70_r4"/>
    <property type="match status" value="1"/>
</dbReference>
<evidence type="ECO:0000313" key="10">
    <source>
        <dbReference type="Proteomes" id="UP000184278"/>
    </source>
</evidence>
<evidence type="ECO:0000256" key="3">
    <source>
        <dbReference type="ARBA" id="ARBA00023082"/>
    </source>
</evidence>
<feature type="compositionally biased region" description="Acidic residues" evidence="6">
    <location>
        <begin position="407"/>
        <end position="421"/>
    </location>
</feature>
<dbReference type="InterPro" id="IPR013249">
    <property type="entry name" value="RNA_pol_sigma70_r4_t2"/>
</dbReference>
<keyword evidence="10" id="KW-1185">Reference proteome</keyword>
<comment type="similarity">
    <text evidence="1">Belongs to the sigma-70 factor family. ECF subfamily.</text>
</comment>
<dbReference type="Pfam" id="PF04542">
    <property type="entry name" value="Sigma70_r2"/>
    <property type="match status" value="1"/>
</dbReference>
<dbReference type="GO" id="GO:0006352">
    <property type="term" value="P:DNA-templated transcription initiation"/>
    <property type="evidence" value="ECO:0007669"/>
    <property type="project" value="InterPro"/>
</dbReference>
<accession>A0A1M5W6S6</accession>
<dbReference type="GO" id="GO:0016987">
    <property type="term" value="F:sigma factor activity"/>
    <property type="evidence" value="ECO:0007669"/>
    <property type="project" value="UniProtKB-KW"/>
</dbReference>
<evidence type="ECO:0000256" key="5">
    <source>
        <dbReference type="ARBA" id="ARBA00023163"/>
    </source>
</evidence>
<dbReference type="InterPro" id="IPR014284">
    <property type="entry name" value="RNA_pol_sigma-70_dom"/>
</dbReference>
<dbReference type="PANTHER" id="PTHR43133:SF8">
    <property type="entry name" value="RNA POLYMERASE SIGMA FACTOR HI_1459-RELATED"/>
    <property type="match status" value="1"/>
</dbReference>
<reference evidence="10" key="1">
    <citation type="submission" date="2016-11" db="EMBL/GenBank/DDBJ databases">
        <authorList>
            <person name="Varghese N."/>
            <person name="Submissions S."/>
        </authorList>
    </citation>
    <scope>NUCLEOTIDE SEQUENCE [LARGE SCALE GENOMIC DNA]</scope>
    <source>
        <strain evidence="10">DSM 3071</strain>
    </source>
</reference>
<dbReference type="Gene3D" id="1.10.10.10">
    <property type="entry name" value="Winged helix-like DNA-binding domain superfamily/Winged helix DNA-binding domain"/>
    <property type="match status" value="1"/>
</dbReference>
<dbReference type="AlphaFoldDB" id="A0A1M5W6S6"/>
<evidence type="ECO:0000313" key="9">
    <source>
        <dbReference type="EMBL" id="SHH83128.1"/>
    </source>
</evidence>
<name>A0A1M5W6S6_BUTFI</name>
<dbReference type="Gene3D" id="1.10.1740.10">
    <property type="match status" value="1"/>
</dbReference>
<dbReference type="Pfam" id="PF08281">
    <property type="entry name" value="Sigma70_r4_2"/>
    <property type="match status" value="1"/>
</dbReference>
<dbReference type="InterPro" id="IPR036388">
    <property type="entry name" value="WH-like_DNA-bd_sf"/>
</dbReference>